<dbReference type="SUPFAM" id="SSF46458">
    <property type="entry name" value="Globin-like"/>
    <property type="match status" value="1"/>
</dbReference>
<organism evidence="1 2">
    <name type="scientific">Halalkalibacter nanhaiisediminis</name>
    <dbReference type="NCBI Taxonomy" id="688079"/>
    <lineage>
        <taxon>Bacteria</taxon>
        <taxon>Bacillati</taxon>
        <taxon>Bacillota</taxon>
        <taxon>Bacilli</taxon>
        <taxon>Bacillales</taxon>
        <taxon>Bacillaceae</taxon>
        <taxon>Halalkalibacter</taxon>
    </lineage>
</organism>
<keyword evidence="2" id="KW-1185">Reference proteome</keyword>
<evidence type="ECO:0000313" key="1">
    <source>
        <dbReference type="EMBL" id="TWI54466.1"/>
    </source>
</evidence>
<comment type="caution">
    <text evidence="1">The sequence shown here is derived from an EMBL/GenBank/DDBJ whole genome shotgun (WGS) entry which is preliminary data.</text>
</comment>
<dbReference type="InterPro" id="IPR009050">
    <property type="entry name" value="Globin-like_sf"/>
</dbReference>
<protein>
    <submittedName>
        <fullName evidence="1">Uncharacterized protein</fullName>
    </submittedName>
</protein>
<dbReference type="AlphaFoldDB" id="A0A562QEJ4"/>
<dbReference type="OrthoDB" id="2376384at2"/>
<name>A0A562QEJ4_9BACI</name>
<evidence type="ECO:0000313" key="2">
    <source>
        <dbReference type="Proteomes" id="UP000315711"/>
    </source>
</evidence>
<dbReference type="RefSeq" id="WP_144451258.1">
    <property type="nucleotide sequence ID" value="NZ_VLKZ01000009.1"/>
</dbReference>
<dbReference type="EMBL" id="VLKZ01000009">
    <property type="protein sequence ID" value="TWI54466.1"/>
    <property type="molecule type" value="Genomic_DNA"/>
</dbReference>
<reference evidence="1 2" key="1">
    <citation type="journal article" date="2015" name="Stand. Genomic Sci.">
        <title>Genomic Encyclopedia of Bacterial and Archaeal Type Strains, Phase III: the genomes of soil and plant-associated and newly described type strains.</title>
        <authorList>
            <person name="Whitman W.B."/>
            <person name="Woyke T."/>
            <person name="Klenk H.P."/>
            <person name="Zhou Y."/>
            <person name="Lilburn T.G."/>
            <person name="Beck B.J."/>
            <person name="De Vos P."/>
            <person name="Vandamme P."/>
            <person name="Eisen J.A."/>
            <person name="Garrity G."/>
            <person name="Hugenholtz P."/>
            <person name="Kyrpides N.C."/>
        </authorList>
    </citation>
    <scope>NUCLEOTIDE SEQUENCE [LARGE SCALE GENOMIC DNA]</scope>
    <source>
        <strain evidence="1 2">CGMCC 1.10116</strain>
    </source>
</reference>
<gene>
    <name evidence="1" type="ORF">IQ10_03018</name>
</gene>
<proteinExistence type="predicted"/>
<accession>A0A562QEJ4</accession>
<sequence>MSSFSTEQLVAIVTDRIYEKDPSLVDRFGERGKEKCTEDNHHHLKHLHTAYELDSEQVFIDYALWLNGILVKHGMSRQHLLDNFLIIEDVLLEMDDHSDMQLKYISYLRAGRKALNN</sequence>
<dbReference type="Proteomes" id="UP000315711">
    <property type="component" value="Unassembled WGS sequence"/>
</dbReference>